<dbReference type="Pfam" id="PF08700">
    <property type="entry name" value="VPS51_Exo84_N"/>
    <property type="match status" value="1"/>
</dbReference>
<dbReference type="GO" id="GO:0016020">
    <property type="term" value="C:membrane"/>
    <property type="evidence" value="ECO:0007669"/>
    <property type="project" value="TreeGrafter"/>
</dbReference>
<comment type="subcellular location">
    <subcellularLocation>
        <location evidence="2">Golgi apparatus</location>
        <location evidence="2">trans-Golgi network</location>
    </subcellularLocation>
</comment>
<keyword evidence="2" id="KW-0813">Transport</keyword>
<comment type="subunit">
    <text evidence="2">Component of the Golgi-associated retrograde protein (GARP) complex.</text>
</comment>
<dbReference type="InterPro" id="IPR014812">
    <property type="entry name" value="Vps51"/>
</dbReference>
<protein>
    <recommendedName>
        <fullName evidence="2">Vacuolar protein sorting-associated protein 51 homolog</fullName>
    </recommendedName>
</protein>
<comment type="similarity">
    <text evidence="1 2">Belongs to the VPS51 family.</text>
</comment>
<keyword evidence="2" id="KW-0445">Lipid transport</keyword>
<dbReference type="OrthoDB" id="203678at2759"/>
<dbReference type="GO" id="GO:0007030">
    <property type="term" value="P:Golgi organization"/>
    <property type="evidence" value="ECO:0007669"/>
    <property type="project" value="UniProtKB-UniRule"/>
</dbReference>
<accession>A0A9Q8VA59</accession>
<evidence type="ECO:0000256" key="2">
    <source>
        <dbReference type="RuleBase" id="RU368010"/>
    </source>
</evidence>
<feature type="region of interest" description="Disordered" evidence="3">
    <location>
        <begin position="1"/>
        <end position="67"/>
    </location>
</feature>
<reference evidence="4" key="1">
    <citation type="submission" date="2021-11" db="EMBL/GenBank/DDBJ databases">
        <title>Purpureocillium_takamizusanense_genome.</title>
        <authorList>
            <person name="Nguyen N.-H."/>
        </authorList>
    </citation>
    <scope>NUCLEOTIDE SEQUENCE</scope>
    <source>
        <strain evidence="4">PT3</strain>
    </source>
</reference>
<dbReference type="Proteomes" id="UP000829364">
    <property type="component" value="Chromosome 3"/>
</dbReference>
<organism evidence="4 5">
    <name type="scientific">Purpureocillium takamizusanense</name>
    <dbReference type="NCBI Taxonomy" id="2060973"/>
    <lineage>
        <taxon>Eukaryota</taxon>
        <taxon>Fungi</taxon>
        <taxon>Dikarya</taxon>
        <taxon>Ascomycota</taxon>
        <taxon>Pezizomycotina</taxon>
        <taxon>Sordariomycetes</taxon>
        <taxon>Hypocreomycetidae</taxon>
        <taxon>Hypocreales</taxon>
        <taxon>Ophiocordycipitaceae</taxon>
        <taxon>Purpureocillium</taxon>
    </lineage>
</organism>
<proteinExistence type="inferred from homology"/>
<dbReference type="GO" id="GO:0032456">
    <property type="term" value="P:endocytic recycling"/>
    <property type="evidence" value="ECO:0007669"/>
    <property type="project" value="TreeGrafter"/>
</dbReference>
<gene>
    <name evidence="4" type="ORF">JDV02_003792</name>
</gene>
<feature type="compositionally biased region" description="Low complexity" evidence="3">
    <location>
        <begin position="16"/>
        <end position="32"/>
    </location>
</feature>
<sequence length="314" mass="33235">MSTIASPRESSVAPLRRLPSSGTPTSSGRPSLEAARSAVTSPVNNANPTASSAAATGTAAAASSSSSAAAAKRSNRAALREYYNLRAAAAAAAATAGATTTPTLPRIEVPDSEVPASDLDAADFNADEYVDKVVAESGLEDLLRLYAQVVGEVRALDAEKKALVYDNYSKLITATETIRKMRANMDPLNPMASTLDPAIAQIYSQASSIREAARASVPAPDTEQGQRREAEARRRRTKELAAEALAVPPRLRALAKEGKMEEARRQWELPRKLLVSWKEQGVGGDNVQALIDEGDAIVRPTREPPSARTSTASR</sequence>
<dbReference type="GO" id="GO:0005829">
    <property type="term" value="C:cytosol"/>
    <property type="evidence" value="ECO:0007669"/>
    <property type="project" value="GOC"/>
</dbReference>
<dbReference type="AlphaFoldDB" id="A0A9Q8VA59"/>
<dbReference type="GO" id="GO:1990745">
    <property type="term" value="C:EARP complex"/>
    <property type="evidence" value="ECO:0007669"/>
    <property type="project" value="TreeGrafter"/>
</dbReference>
<dbReference type="GO" id="GO:0006869">
    <property type="term" value="P:lipid transport"/>
    <property type="evidence" value="ECO:0007669"/>
    <property type="project" value="UniProtKB-UniRule"/>
</dbReference>
<dbReference type="GO" id="GO:0000938">
    <property type="term" value="C:GARP complex"/>
    <property type="evidence" value="ECO:0007669"/>
    <property type="project" value="UniProtKB-UniRule"/>
</dbReference>
<evidence type="ECO:0000313" key="5">
    <source>
        <dbReference type="Proteomes" id="UP000829364"/>
    </source>
</evidence>
<dbReference type="GO" id="GO:0015031">
    <property type="term" value="P:protein transport"/>
    <property type="evidence" value="ECO:0007669"/>
    <property type="project" value="UniProtKB-UniRule"/>
</dbReference>
<dbReference type="RefSeq" id="XP_047840932.1">
    <property type="nucleotide sequence ID" value="XM_047984957.1"/>
</dbReference>
<dbReference type="GO" id="GO:0048193">
    <property type="term" value="P:Golgi vesicle transport"/>
    <property type="evidence" value="ECO:0007669"/>
    <property type="project" value="TreeGrafter"/>
</dbReference>
<feature type="compositionally biased region" description="Low complexity" evidence="3">
    <location>
        <begin position="44"/>
        <end position="67"/>
    </location>
</feature>
<evidence type="ECO:0000256" key="1">
    <source>
        <dbReference type="ARBA" id="ARBA00006080"/>
    </source>
</evidence>
<keyword evidence="5" id="KW-1185">Reference proteome</keyword>
<keyword evidence="2" id="KW-0333">Golgi apparatus</keyword>
<dbReference type="GeneID" id="72065748"/>
<evidence type="ECO:0000256" key="3">
    <source>
        <dbReference type="SAM" id="MobiDB-lite"/>
    </source>
</evidence>
<dbReference type="GO" id="GO:0042147">
    <property type="term" value="P:retrograde transport, endosome to Golgi"/>
    <property type="evidence" value="ECO:0007669"/>
    <property type="project" value="UniProtKB-UniRule"/>
</dbReference>
<feature type="region of interest" description="Disordered" evidence="3">
    <location>
        <begin position="293"/>
        <end position="314"/>
    </location>
</feature>
<name>A0A9Q8VA59_9HYPO</name>
<keyword evidence="2" id="KW-0653">Protein transport</keyword>
<dbReference type="KEGG" id="ptkz:JDV02_003792"/>
<dbReference type="PANTHER" id="PTHR15954:SF4">
    <property type="entry name" value="VACUOLAR PROTEIN SORTING-ASSOCIATED PROTEIN 51 HOMOLOG"/>
    <property type="match status" value="1"/>
</dbReference>
<feature type="region of interest" description="Disordered" evidence="3">
    <location>
        <begin position="211"/>
        <end position="235"/>
    </location>
</feature>
<evidence type="ECO:0000313" key="4">
    <source>
        <dbReference type="EMBL" id="UNI17451.1"/>
    </source>
</evidence>
<comment type="function">
    <text evidence="2">Acts as component of the GARP complex that is involved in retrograde transport from early and late endosomes to the trans-Golgi network (TGN).</text>
</comment>
<dbReference type="EMBL" id="CP086356">
    <property type="protein sequence ID" value="UNI17451.1"/>
    <property type="molecule type" value="Genomic_DNA"/>
</dbReference>
<dbReference type="PANTHER" id="PTHR15954">
    <property type="entry name" value="VACUOLAR PROTEIN SORTING-ASSOCIATED PROTEIN 51 HOMOLOG"/>
    <property type="match status" value="1"/>
</dbReference>